<reference evidence="5" key="1">
    <citation type="submission" date="2016-06" db="UniProtKB">
        <authorList>
            <consortium name="WormBaseParasite"/>
        </authorList>
    </citation>
    <scope>IDENTIFICATION</scope>
</reference>
<accession>A0A183TKH3</accession>
<dbReference type="InterPro" id="IPR033290">
    <property type="entry name" value="CCDC39"/>
</dbReference>
<dbReference type="GO" id="GO:0005930">
    <property type="term" value="C:axoneme"/>
    <property type="evidence" value="ECO:0007669"/>
    <property type="project" value="InterPro"/>
</dbReference>
<dbReference type="PANTHER" id="PTHR18962:SF0">
    <property type="entry name" value="COILED-COIL DOMAIN-CONTAINING PROTEIN 39"/>
    <property type="match status" value="1"/>
</dbReference>
<dbReference type="AlphaFoldDB" id="A0A183TKH3"/>
<evidence type="ECO:0000313" key="5">
    <source>
        <dbReference type="WBParaSite" id="SSLN_0001762001-mRNA-1"/>
    </source>
</evidence>
<sequence>LHSRVRMMKSHRDQVTNELQEIQQIYASYCHSLETSENILCVCERERERIGGDLRKLKTGVMKLKDKQTTLENTALKKNLELESLKLNMNVDAQTLELWMGENERKSDDIVAINKYHRMDDAFIKVK</sequence>
<dbReference type="GO" id="GO:0060285">
    <property type="term" value="P:cilium-dependent cell motility"/>
    <property type="evidence" value="ECO:0007669"/>
    <property type="project" value="TreeGrafter"/>
</dbReference>
<keyword evidence="3" id="KW-0175">Coiled coil</keyword>
<evidence type="ECO:0000256" key="2">
    <source>
        <dbReference type="ARBA" id="ARBA00016725"/>
    </source>
</evidence>
<evidence type="ECO:0000256" key="1">
    <source>
        <dbReference type="ARBA" id="ARBA00005805"/>
    </source>
</evidence>
<protein>
    <recommendedName>
        <fullName evidence="2">Coiled-coil domain-containing protein 39</fullName>
    </recommendedName>
</protein>
<organism evidence="5">
    <name type="scientific">Schistocephalus solidus</name>
    <name type="common">Tapeworm</name>
    <dbReference type="NCBI Taxonomy" id="70667"/>
    <lineage>
        <taxon>Eukaryota</taxon>
        <taxon>Metazoa</taxon>
        <taxon>Spiralia</taxon>
        <taxon>Lophotrochozoa</taxon>
        <taxon>Platyhelminthes</taxon>
        <taxon>Cestoda</taxon>
        <taxon>Eucestoda</taxon>
        <taxon>Diphyllobothriidea</taxon>
        <taxon>Diphyllobothriidae</taxon>
        <taxon>Schistocephalus</taxon>
    </lineage>
</organism>
<dbReference type="GO" id="GO:0060287">
    <property type="term" value="P:epithelial cilium movement involved in determination of left/right asymmetry"/>
    <property type="evidence" value="ECO:0007669"/>
    <property type="project" value="TreeGrafter"/>
</dbReference>
<comment type="function">
    <text evidence="4">Required for assembly of dynein regulatory complex (DRC) and inner dynein arm (IDA) complexes, which are responsible for ciliary beat regulation, thereby playing a central role in motility in cilia and flagella. Probably acts together with CCDC40 to form a molecular ruler that determines the 96 nanometer (nm) repeat length and arrangements of components in cilia and flagella. Not required for outer dynein arm complexes assembly.</text>
</comment>
<evidence type="ECO:0000256" key="4">
    <source>
        <dbReference type="ARBA" id="ARBA00045182"/>
    </source>
</evidence>
<name>A0A183TKH3_SCHSO</name>
<dbReference type="GO" id="GO:0036159">
    <property type="term" value="P:inner dynein arm assembly"/>
    <property type="evidence" value="ECO:0007669"/>
    <property type="project" value="InterPro"/>
</dbReference>
<dbReference type="WBParaSite" id="SSLN_0001762001-mRNA-1">
    <property type="protein sequence ID" value="SSLN_0001762001-mRNA-1"/>
    <property type="gene ID" value="SSLN_0001762001"/>
</dbReference>
<comment type="similarity">
    <text evidence="1">Belongs to the CCDC39 family.</text>
</comment>
<proteinExistence type="inferred from homology"/>
<dbReference type="PANTHER" id="PTHR18962">
    <property type="entry name" value="COILED-COIL DOMAIN-CONTAINING PROTEIN 39"/>
    <property type="match status" value="1"/>
</dbReference>
<evidence type="ECO:0000256" key="3">
    <source>
        <dbReference type="ARBA" id="ARBA00023054"/>
    </source>
</evidence>
<dbReference type="GO" id="GO:0005576">
    <property type="term" value="C:extracellular region"/>
    <property type="evidence" value="ECO:0007669"/>
    <property type="project" value="GOC"/>
</dbReference>
<dbReference type="Pfam" id="PF24161">
    <property type="entry name" value="CCDC39"/>
    <property type="match status" value="1"/>
</dbReference>